<organism evidence="2 3">
    <name type="scientific">Rhodocollybia butyracea</name>
    <dbReference type="NCBI Taxonomy" id="206335"/>
    <lineage>
        <taxon>Eukaryota</taxon>
        <taxon>Fungi</taxon>
        <taxon>Dikarya</taxon>
        <taxon>Basidiomycota</taxon>
        <taxon>Agaricomycotina</taxon>
        <taxon>Agaricomycetes</taxon>
        <taxon>Agaricomycetidae</taxon>
        <taxon>Agaricales</taxon>
        <taxon>Marasmiineae</taxon>
        <taxon>Omphalotaceae</taxon>
        <taxon>Rhodocollybia</taxon>
    </lineage>
</organism>
<evidence type="ECO:0000313" key="3">
    <source>
        <dbReference type="Proteomes" id="UP000772434"/>
    </source>
</evidence>
<proteinExistence type="predicted"/>
<accession>A0A9P5UCR2</accession>
<evidence type="ECO:0000313" key="2">
    <source>
        <dbReference type="EMBL" id="KAF9074402.1"/>
    </source>
</evidence>
<keyword evidence="3" id="KW-1185">Reference proteome</keyword>
<dbReference type="AlphaFoldDB" id="A0A9P5UCR2"/>
<feature type="compositionally biased region" description="Polar residues" evidence="1">
    <location>
        <begin position="8"/>
        <end position="61"/>
    </location>
</feature>
<reference evidence="2" key="1">
    <citation type="submission" date="2020-11" db="EMBL/GenBank/DDBJ databases">
        <authorList>
            <consortium name="DOE Joint Genome Institute"/>
            <person name="Ahrendt S."/>
            <person name="Riley R."/>
            <person name="Andreopoulos W."/>
            <person name="Labutti K."/>
            <person name="Pangilinan J."/>
            <person name="Ruiz-Duenas F.J."/>
            <person name="Barrasa J.M."/>
            <person name="Sanchez-Garcia M."/>
            <person name="Camarero S."/>
            <person name="Miyauchi S."/>
            <person name="Serrano A."/>
            <person name="Linde D."/>
            <person name="Babiker R."/>
            <person name="Drula E."/>
            <person name="Ayuso-Fernandez I."/>
            <person name="Pacheco R."/>
            <person name="Padilla G."/>
            <person name="Ferreira P."/>
            <person name="Barriuso J."/>
            <person name="Kellner H."/>
            <person name="Castanera R."/>
            <person name="Alfaro M."/>
            <person name="Ramirez L."/>
            <person name="Pisabarro A.G."/>
            <person name="Kuo A."/>
            <person name="Tritt A."/>
            <person name="Lipzen A."/>
            <person name="He G."/>
            <person name="Yan M."/>
            <person name="Ng V."/>
            <person name="Cullen D."/>
            <person name="Martin F."/>
            <person name="Rosso M.-N."/>
            <person name="Henrissat B."/>
            <person name="Hibbett D."/>
            <person name="Martinez A.T."/>
            <person name="Grigoriev I.V."/>
        </authorList>
    </citation>
    <scope>NUCLEOTIDE SEQUENCE</scope>
    <source>
        <strain evidence="2">AH 40177</strain>
    </source>
</reference>
<feature type="compositionally biased region" description="Acidic residues" evidence="1">
    <location>
        <begin position="103"/>
        <end position="122"/>
    </location>
</feature>
<protein>
    <submittedName>
        <fullName evidence="2">Uncharacterized protein</fullName>
    </submittedName>
</protein>
<sequence length="133" mass="13852">MAGIGRRSSMNTTGINRMKSQSSTGALSNPSTQPESYASISNQVSLALPNPSSTRVQNSDPSAEAGAFTAGGANFSSAVHDAAFGGQEDHPLPNPFTSKMESDEGPEGEEDPYGGYGSEEEEQPKKVLKVANE</sequence>
<evidence type="ECO:0000256" key="1">
    <source>
        <dbReference type="SAM" id="MobiDB-lite"/>
    </source>
</evidence>
<feature type="region of interest" description="Disordered" evidence="1">
    <location>
        <begin position="1"/>
        <end position="133"/>
    </location>
</feature>
<name>A0A9P5UCR2_9AGAR</name>
<comment type="caution">
    <text evidence="2">The sequence shown here is derived from an EMBL/GenBank/DDBJ whole genome shotgun (WGS) entry which is preliminary data.</text>
</comment>
<dbReference type="EMBL" id="JADNRY010000013">
    <property type="protein sequence ID" value="KAF9074402.1"/>
    <property type="molecule type" value="Genomic_DNA"/>
</dbReference>
<dbReference type="OrthoDB" id="3068832at2759"/>
<dbReference type="Proteomes" id="UP000772434">
    <property type="component" value="Unassembled WGS sequence"/>
</dbReference>
<gene>
    <name evidence="2" type="ORF">BDP27DRAFT_188291</name>
</gene>